<dbReference type="AlphaFoldDB" id="A0ABD3I5P1"/>
<gene>
    <name evidence="1" type="ORF">R1sor_011723</name>
</gene>
<accession>A0ABD3I5P1</accession>
<dbReference type="Proteomes" id="UP001633002">
    <property type="component" value="Unassembled WGS sequence"/>
</dbReference>
<protein>
    <recommendedName>
        <fullName evidence="3">Protein kinase domain-containing protein</fullName>
    </recommendedName>
</protein>
<name>A0ABD3I5P1_9MARC</name>
<evidence type="ECO:0008006" key="3">
    <source>
        <dbReference type="Google" id="ProtNLM"/>
    </source>
</evidence>
<comment type="caution">
    <text evidence="1">The sequence shown here is derived from an EMBL/GenBank/DDBJ whole genome shotgun (WGS) entry which is preliminary data.</text>
</comment>
<evidence type="ECO:0000313" key="1">
    <source>
        <dbReference type="EMBL" id="KAL3697647.1"/>
    </source>
</evidence>
<proteinExistence type="predicted"/>
<organism evidence="1 2">
    <name type="scientific">Riccia sorocarpa</name>
    <dbReference type="NCBI Taxonomy" id="122646"/>
    <lineage>
        <taxon>Eukaryota</taxon>
        <taxon>Viridiplantae</taxon>
        <taxon>Streptophyta</taxon>
        <taxon>Embryophyta</taxon>
        <taxon>Marchantiophyta</taxon>
        <taxon>Marchantiopsida</taxon>
        <taxon>Marchantiidae</taxon>
        <taxon>Marchantiales</taxon>
        <taxon>Ricciaceae</taxon>
        <taxon>Riccia</taxon>
    </lineage>
</organism>
<dbReference type="EMBL" id="JBJQOH010000002">
    <property type="protein sequence ID" value="KAL3697647.1"/>
    <property type="molecule type" value="Genomic_DNA"/>
</dbReference>
<evidence type="ECO:0000313" key="2">
    <source>
        <dbReference type="Proteomes" id="UP001633002"/>
    </source>
</evidence>
<keyword evidence="2" id="KW-1185">Reference proteome</keyword>
<sequence>MAKRKVSTACEEHMSNAKIIKFNSTPWKMMMKEIRKEWITSFLSTPINRRADWYSREKSGVKKFEDWLLRGAEVVSRKFLDRKTLPDEIREKLAQTASTHMSTQYEHFCRQQARSVDLVETRVFEDFDVKIQFAKKMGEGPRLKWSSSLLLPNALMLVHNTNIVKYKVLGKGGYGKVSTCFIQNTSGFDPTVLYCVKEYFAKKKDDAVNNRDHENLARDDEVLSDQERKHVQFALQYVHTKNSLSHKRAI</sequence>
<reference evidence="1 2" key="1">
    <citation type="submission" date="2024-09" db="EMBL/GenBank/DDBJ databases">
        <title>Chromosome-scale assembly of Riccia sorocarpa.</title>
        <authorList>
            <person name="Paukszto L."/>
        </authorList>
    </citation>
    <scope>NUCLEOTIDE SEQUENCE [LARGE SCALE GENOMIC DNA]</scope>
    <source>
        <strain evidence="1">LP-2024</strain>
        <tissue evidence="1">Aerial parts of the thallus</tissue>
    </source>
</reference>